<dbReference type="EC" id="2.7.7.65" evidence="1"/>
<dbReference type="PANTHER" id="PTHR45138:SF9">
    <property type="entry name" value="DIGUANYLATE CYCLASE DGCM-RELATED"/>
    <property type="match status" value="1"/>
</dbReference>
<evidence type="ECO:0000256" key="2">
    <source>
        <dbReference type="ARBA" id="ARBA00034247"/>
    </source>
</evidence>
<dbReference type="InterPro" id="IPR050469">
    <property type="entry name" value="Diguanylate_Cyclase"/>
</dbReference>
<dbReference type="GO" id="GO:0052621">
    <property type="term" value="F:diguanylate cyclase activity"/>
    <property type="evidence" value="ECO:0007669"/>
    <property type="project" value="UniProtKB-EC"/>
</dbReference>
<dbReference type="Pfam" id="PF00990">
    <property type="entry name" value="GGDEF"/>
    <property type="match status" value="1"/>
</dbReference>
<organism evidence="4 5">
    <name type="scientific">Bacterioplanes sanyensis</name>
    <dbReference type="NCBI Taxonomy" id="1249553"/>
    <lineage>
        <taxon>Bacteria</taxon>
        <taxon>Pseudomonadati</taxon>
        <taxon>Pseudomonadota</taxon>
        <taxon>Gammaproteobacteria</taxon>
        <taxon>Oceanospirillales</taxon>
        <taxon>Oceanospirillaceae</taxon>
        <taxon>Bacterioplanes</taxon>
    </lineage>
</organism>
<comment type="catalytic activity">
    <reaction evidence="2">
        <text>2 GTP = 3',3'-c-di-GMP + 2 diphosphate</text>
        <dbReference type="Rhea" id="RHEA:24898"/>
        <dbReference type="ChEBI" id="CHEBI:33019"/>
        <dbReference type="ChEBI" id="CHEBI:37565"/>
        <dbReference type="ChEBI" id="CHEBI:58805"/>
        <dbReference type="EC" id="2.7.7.65"/>
    </reaction>
</comment>
<evidence type="ECO:0000259" key="3">
    <source>
        <dbReference type="PROSITE" id="PS50887"/>
    </source>
</evidence>
<dbReference type="Gene3D" id="3.30.450.40">
    <property type="match status" value="1"/>
</dbReference>
<dbReference type="CDD" id="cd01949">
    <property type="entry name" value="GGDEF"/>
    <property type="match status" value="1"/>
</dbReference>
<reference evidence="4 5" key="1">
    <citation type="submission" date="2017-07" db="EMBL/GenBank/DDBJ databases">
        <title>Annotated genome sequence of Bacterioplanes sanyensis isolated from Red Sea.</title>
        <authorList>
            <person name="Rehman Z.U."/>
        </authorList>
    </citation>
    <scope>NUCLEOTIDE SEQUENCE [LARGE SCALE GENOMIC DNA]</scope>
    <source>
        <strain evidence="4 5">NV9</strain>
    </source>
</reference>
<dbReference type="PROSITE" id="PS50887">
    <property type="entry name" value="GGDEF"/>
    <property type="match status" value="1"/>
</dbReference>
<dbReference type="InterPro" id="IPR000160">
    <property type="entry name" value="GGDEF_dom"/>
</dbReference>
<dbReference type="Proteomes" id="UP000202440">
    <property type="component" value="Chromosome"/>
</dbReference>
<name>A0A222FKJ2_9GAMM</name>
<dbReference type="InterPro" id="IPR043128">
    <property type="entry name" value="Rev_trsase/Diguanyl_cyclase"/>
</dbReference>
<dbReference type="InterPro" id="IPR029787">
    <property type="entry name" value="Nucleotide_cyclase"/>
</dbReference>
<dbReference type="SUPFAM" id="SSF55073">
    <property type="entry name" value="Nucleotide cyclase"/>
    <property type="match status" value="1"/>
</dbReference>
<dbReference type="KEGG" id="bsan:CHH28_09440"/>
<gene>
    <name evidence="4" type="ORF">CHH28_09440</name>
</gene>
<accession>A0A222FKJ2</accession>
<dbReference type="EMBL" id="CP022530">
    <property type="protein sequence ID" value="ASP38891.1"/>
    <property type="molecule type" value="Genomic_DNA"/>
</dbReference>
<dbReference type="Pfam" id="PF01590">
    <property type="entry name" value="GAF"/>
    <property type="match status" value="1"/>
</dbReference>
<dbReference type="Gene3D" id="3.30.70.270">
    <property type="match status" value="1"/>
</dbReference>
<dbReference type="AlphaFoldDB" id="A0A222FKJ2"/>
<dbReference type="SUPFAM" id="SSF55781">
    <property type="entry name" value="GAF domain-like"/>
    <property type="match status" value="1"/>
</dbReference>
<evidence type="ECO:0000313" key="5">
    <source>
        <dbReference type="Proteomes" id="UP000202440"/>
    </source>
</evidence>
<sequence>MIDEQHQWFKSMDGADLLSTTRSAALCAHALLEDSYLICPDLQQDPRFSDNPFVTGPPYLRAYASCLLKSRGHNIGTLCIADTTPRPFSQADVTALRDLTAWAQTELLLTQLSDAQMRLMSELDQAQRAAQTDALTGLWNQGAIQDIYQRAFQRRSRRRMPLSLLMIDIDHFKRVNDTRGHSAGDDVLQQVAASIGQAIRSQDALGRSGGEEFLVVIEDCSHQQCAGHGHTCIATSAWPALGWL</sequence>
<dbReference type="InterPro" id="IPR003018">
    <property type="entry name" value="GAF"/>
</dbReference>
<dbReference type="NCBIfam" id="TIGR00254">
    <property type="entry name" value="GGDEF"/>
    <property type="match status" value="1"/>
</dbReference>
<keyword evidence="5" id="KW-1185">Reference proteome</keyword>
<evidence type="ECO:0000256" key="1">
    <source>
        <dbReference type="ARBA" id="ARBA00012528"/>
    </source>
</evidence>
<protein>
    <recommendedName>
        <fullName evidence="1">diguanylate cyclase</fullName>
        <ecNumber evidence="1">2.7.7.65</ecNumber>
    </recommendedName>
</protein>
<evidence type="ECO:0000313" key="4">
    <source>
        <dbReference type="EMBL" id="ASP38891.1"/>
    </source>
</evidence>
<proteinExistence type="predicted"/>
<feature type="domain" description="GGDEF" evidence="3">
    <location>
        <begin position="160"/>
        <end position="244"/>
    </location>
</feature>
<dbReference type="SMART" id="SM00267">
    <property type="entry name" value="GGDEF"/>
    <property type="match status" value="1"/>
</dbReference>
<dbReference type="InterPro" id="IPR029016">
    <property type="entry name" value="GAF-like_dom_sf"/>
</dbReference>
<dbReference type="PANTHER" id="PTHR45138">
    <property type="entry name" value="REGULATORY COMPONENTS OF SENSORY TRANSDUCTION SYSTEM"/>
    <property type="match status" value="1"/>
</dbReference>